<proteinExistence type="predicted"/>
<dbReference type="Proteomes" id="UP001062846">
    <property type="component" value="Chromosome 10"/>
</dbReference>
<evidence type="ECO:0000313" key="1">
    <source>
        <dbReference type="EMBL" id="KAI8536152.1"/>
    </source>
</evidence>
<gene>
    <name evidence="1" type="ORF">RHMOL_Rhmol10G0234200</name>
</gene>
<dbReference type="EMBL" id="CM046397">
    <property type="protein sequence ID" value="KAI8536152.1"/>
    <property type="molecule type" value="Genomic_DNA"/>
</dbReference>
<accession>A0ACC0M5K1</accession>
<protein>
    <submittedName>
        <fullName evidence="1">Uncharacterized protein</fullName>
    </submittedName>
</protein>
<organism evidence="1 2">
    <name type="scientific">Rhododendron molle</name>
    <name type="common">Chinese azalea</name>
    <name type="synonym">Azalea mollis</name>
    <dbReference type="NCBI Taxonomy" id="49168"/>
    <lineage>
        <taxon>Eukaryota</taxon>
        <taxon>Viridiplantae</taxon>
        <taxon>Streptophyta</taxon>
        <taxon>Embryophyta</taxon>
        <taxon>Tracheophyta</taxon>
        <taxon>Spermatophyta</taxon>
        <taxon>Magnoliopsida</taxon>
        <taxon>eudicotyledons</taxon>
        <taxon>Gunneridae</taxon>
        <taxon>Pentapetalae</taxon>
        <taxon>asterids</taxon>
        <taxon>Ericales</taxon>
        <taxon>Ericaceae</taxon>
        <taxon>Ericoideae</taxon>
        <taxon>Rhodoreae</taxon>
        <taxon>Rhododendron</taxon>
    </lineage>
</organism>
<evidence type="ECO:0000313" key="2">
    <source>
        <dbReference type="Proteomes" id="UP001062846"/>
    </source>
</evidence>
<sequence>MNPSDKQVVLITGCTTGGIGHGLALAFAAENCLVVPTVRSLPSMADLDGNPSRFFPQEPDVSSDESVQRVFSRVLEKFGRIDVVVNNAAVQCVGPLAEVPISSVEHTFNANVYGSMRLIQAVVPHMASRKKGKIVNVGGCSALAPGPWEGAYGASKAALRALTDSLRLEVKPFGIDVINVVPGDVKSNIGNSAINSYSGSMRLIQAVVPHMASRKKGKIVKVRGCSALAPGPWEGANAASKAALHALTDSLRLEVKPFGIDVINVVPRDVKSNIGNSAINSYNGMPEWTLYKKFEEAIRSRAYFSQGPKSTPSEVFAKKTVAALMKTNPPSWFSYGQYSTILAIMYSQPLGVRDFLLGKMRKC</sequence>
<keyword evidence="2" id="KW-1185">Reference proteome</keyword>
<name>A0ACC0M5K1_RHOML</name>
<comment type="caution">
    <text evidence="1">The sequence shown here is derived from an EMBL/GenBank/DDBJ whole genome shotgun (WGS) entry which is preliminary data.</text>
</comment>
<reference evidence="1" key="1">
    <citation type="submission" date="2022-02" db="EMBL/GenBank/DDBJ databases">
        <title>Plant Genome Project.</title>
        <authorList>
            <person name="Zhang R.-G."/>
        </authorList>
    </citation>
    <scope>NUCLEOTIDE SEQUENCE</scope>
    <source>
        <strain evidence="1">AT1</strain>
    </source>
</reference>